<accession>A0ABN8JE85</accession>
<comment type="caution">
    <text evidence="2">The sequence shown here is derived from an EMBL/GenBank/DDBJ whole genome shotgun (WGS) entry which is preliminary data.</text>
</comment>
<feature type="region of interest" description="Disordered" evidence="1">
    <location>
        <begin position="1"/>
        <end position="21"/>
    </location>
</feature>
<gene>
    <name evidence="2" type="ORF">MES4922_10080</name>
</gene>
<protein>
    <submittedName>
        <fullName evidence="2">Uncharacterized protein</fullName>
    </submittedName>
</protein>
<evidence type="ECO:0000313" key="2">
    <source>
        <dbReference type="EMBL" id="CAH2394167.1"/>
    </source>
</evidence>
<organism evidence="2 3">
    <name type="scientific">Mesorhizobium ventifaucium</name>
    <dbReference type="NCBI Taxonomy" id="666020"/>
    <lineage>
        <taxon>Bacteria</taxon>
        <taxon>Pseudomonadati</taxon>
        <taxon>Pseudomonadota</taxon>
        <taxon>Alphaproteobacteria</taxon>
        <taxon>Hyphomicrobiales</taxon>
        <taxon>Phyllobacteriaceae</taxon>
        <taxon>Mesorhizobium</taxon>
    </lineage>
</organism>
<reference evidence="2" key="1">
    <citation type="submission" date="2022-03" db="EMBL/GenBank/DDBJ databases">
        <authorList>
            <person name="Brunel B."/>
        </authorList>
    </citation>
    <scope>NUCLEOTIDE SEQUENCE</scope>
    <source>
        <strain evidence="2">STM4922sample</strain>
    </source>
</reference>
<evidence type="ECO:0000256" key="1">
    <source>
        <dbReference type="SAM" id="MobiDB-lite"/>
    </source>
</evidence>
<evidence type="ECO:0000313" key="3">
    <source>
        <dbReference type="Proteomes" id="UP001152604"/>
    </source>
</evidence>
<dbReference type="EMBL" id="CAKXZS010000001">
    <property type="protein sequence ID" value="CAH2394167.1"/>
    <property type="molecule type" value="Genomic_DNA"/>
</dbReference>
<dbReference type="Proteomes" id="UP001152604">
    <property type="component" value="Unassembled WGS sequence"/>
</dbReference>
<name>A0ABN8JE85_9HYPH</name>
<sequence length="67" mass="7451">MPCSPRDAPVRYSPPARRSGRLAREFSTTASGIPVYRIKRIHDLHTDAIAVKMENPGYAILAINCQI</sequence>
<keyword evidence="3" id="KW-1185">Reference proteome</keyword>
<proteinExistence type="predicted"/>